<name>A0A2N9GXG2_FAGSY</name>
<dbReference type="SMART" id="SM00343">
    <property type="entry name" value="ZnF_C2HC"/>
    <property type="match status" value="2"/>
</dbReference>
<dbReference type="InterPro" id="IPR005135">
    <property type="entry name" value="Endo/exonuclease/phosphatase"/>
</dbReference>
<proteinExistence type="inferred from homology"/>
<dbReference type="SUPFAM" id="SSF56672">
    <property type="entry name" value="DNA/RNA polymerases"/>
    <property type="match status" value="1"/>
</dbReference>
<dbReference type="InterPro" id="IPR044730">
    <property type="entry name" value="RNase_H-like_dom_plant"/>
</dbReference>
<evidence type="ECO:0000259" key="5">
    <source>
        <dbReference type="PROSITE" id="PS50878"/>
    </source>
</evidence>
<feature type="compositionally biased region" description="Basic and acidic residues" evidence="3">
    <location>
        <begin position="1"/>
        <end position="26"/>
    </location>
</feature>
<dbReference type="InterPro" id="IPR036691">
    <property type="entry name" value="Endo/exonu/phosph_ase_sf"/>
</dbReference>
<dbReference type="SUPFAM" id="SSF53098">
    <property type="entry name" value="Ribonuclease H-like"/>
    <property type="match status" value="1"/>
</dbReference>
<dbReference type="GO" id="GO:0004523">
    <property type="term" value="F:RNA-DNA hybrid ribonuclease activity"/>
    <property type="evidence" value="ECO:0007669"/>
    <property type="project" value="InterPro"/>
</dbReference>
<feature type="compositionally biased region" description="Polar residues" evidence="3">
    <location>
        <begin position="296"/>
        <end position="308"/>
    </location>
</feature>
<dbReference type="GO" id="GO:0051604">
    <property type="term" value="P:protein maturation"/>
    <property type="evidence" value="ECO:0007669"/>
    <property type="project" value="UniProtKB-UniRule"/>
</dbReference>
<dbReference type="CDD" id="cd01650">
    <property type="entry name" value="RT_nLTR_like"/>
    <property type="match status" value="1"/>
</dbReference>
<dbReference type="GO" id="GO:0097361">
    <property type="term" value="C:cytosolic [4Fe-4S] assembly targeting complex"/>
    <property type="evidence" value="ECO:0007669"/>
    <property type="project" value="UniProtKB-UniRule"/>
</dbReference>
<dbReference type="GO" id="GO:0005634">
    <property type="term" value="C:nucleus"/>
    <property type="evidence" value="ECO:0007669"/>
    <property type="project" value="UniProtKB-SubCell"/>
</dbReference>
<dbReference type="InterPro" id="IPR000477">
    <property type="entry name" value="RT_dom"/>
</dbReference>
<dbReference type="PANTHER" id="PTHR12891">
    <property type="entry name" value="DNA REPAIR/TRANSCRIPTION PROTEIN MET18/MMS19"/>
    <property type="match status" value="1"/>
</dbReference>
<feature type="region of interest" description="Disordered" evidence="3">
    <location>
        <begin position="296"/>
        <end position="322"/>
    </location>
</feature>
<dbReference type="PROSITE" id="PS50879">
    <property type="entry name" value="RNASE_H_1"/>
    <property type="match status" value="1"/>
</dbReference>
<dbReference type="Pfam" id="PF00078">
    <property type="entry name" value="RVT_1"/>
    <property type="match status" value="1"/>
</dbReference>
<dbReference type="InterPro" id="IPR043502">
    <property type="entry name" value="DNA/RNA_pol_sf"/>
</dbReference>
<evidence type="ECO:0000256" key="3">
    <source>
        <dbReference type="SAM" id="MobiDB-lite"/>
    </source>
</evidence>
<evidence type="ECO:0000256" key="2">
    <source>
        <dbReference type="RuleBase" id="RU367072"/>
    </source>
</evidence>
<protein>
    <recommendedName>
        <fullName evidence="2">MMS19 nucleotide excision repair protein</fullName>
    </recommendedName>
</protein>
<dbReference type="PROSITE" id="PS50878">
    <property type="entry name" value="RT_POL"/>
    <property type="match status" value="1"/>
</dbReference>
<keyword evidence="2" id="KW-0539">Nucleus</keyword>
<sequence>MDTDMSERLKEKDRDRSFCELEGEHSLEEEDSIRRSTKKKKGSHQPYIEDPIVEVARGDIPNGSETDPPIGVRSGISYKETLLGAIPGAYEHAFFGSNMEEDDSISSDEDDEPPVEGEVVIKFSRELKSRIRAPWSASLIVKVFGRSVGYMFLVNKLKALWRTTNGFSCVDLGLGFFLVKFENREDFEETSGASEASVSSVAVWVRLPELPVEYYHKDSLMHIGSGLGPVLRVDFNTASGTRGRFARLCVQLDLDKPLMRTVRVGKLRLAVVYEGIGLLCFKCGKLGHKQEFCPSSVSAESGGSNATAPATVPPEDSSTGFGPWMLVTRRKRQTKPDSQQAVVDSTVRGRSVIVHDVPSVEMHAGGSGTAAITVDNHPPRGTHQDKGKASKLLAGGSSQQVSKASKRQGGPSKEHRGPPTIANPPKPSLNSLQSLVPGPSNSLVKPKEPLSPVAPSSSTKTCPLLQTEHTISLRPQAPTPRFRNDKHQVGPHPDAGSTAQLVDQSQWQSDSDNGRHHRANSEGSSPRLGVEVSPFWNFSTDVPRIDRVNCPSRIRSQPLPKLRFKQFLEEAYNAMLTEFEERKVLLSPPICLEWKGNVSSIKLAQPAKCVPKFEIMIRNSEVRSEGFLSYQFKMIAVLNTIWEIWPEKAWNSLEAEGSLFPTFNPPFMSAHEIGLNVLTWNCRGVLNPCFRRALLDLLKINDPAILILTETRLGGTRAAELARSLPFDGFLCTNTIGFAGGIWVLWKSAAVELELLTSTEQEIHVSAQVKDSNSLWLLSAIYASPRRSERRVLWNNLMVLSGLHNLPWVMVGDFNDIISGEEKWGGNQPVASRIAEYRNCMNSCSMIDLGFSGPKYTWTNGQDVSTLIMQRLDRAWVNSDWRILFPEAYVTHLARTHSDHCPILISLWPSTNNSLPRPFRFENIWFSHPEFPKVVDKAWSAPGLNLSSTFDLFTALVTSWNKVTFGNIFQRKRRILARINGMQCALAANPSESSARLEKSLRSEYVNILKLEEDFWALKSRVGWVVEGDRNTKFFHTTTLVHRRYNKIVRIRNNMGDWIVDSQLIRNHIQQGFIELFATSHVSSVSNFSAPSCAPCVSEAEALKLIAPVLPLEIKDSLWSFKPFKAPGPDGLQPGFFQHCWHQVGESVSKEVIQVFNSGKMPSYLNKTLIVLIPKCLGPETLNHFRPISLCNTVYKLVTKIIVSRIRPLLSNLISPYQAAFVPGRRGVDNVVIAQELIHTIHKKKGRVGHFMLKIDLEKAYDRIEWSFIREVLLLFKFPISLVNLILECISSSSSSILFNGGQMEAFQPSRGIRQGDPLSPYIFILCMEYLSLKIFEECNANKWKPIRASRSGPAFSHLFFADDLLICAEASTSCCLTISRVLEEFCSVSGQKVNLSKSKAFFSPNVSPENRSSLCDILRVSSTPDLGRYLGFPLKSNGRTSSESNFIVEKVQAKLSSWKAKLLSPAGRMVLIQSVTSAIPAYYMQTTALPSSVCNKLDRLNRNFLWGSSEEKRKMHMVGWEKVCRAKSLGGLGLYACKPRNVALLAKLNWRLLEEKDALWAQTILAKYIPNGVMEVNQRLNKSGSSTWRGIKKGNAVFREGIRWVVNNGHGVSFWHDKWVGDKPIRDVIQGPLLSHEESLRVCDVVEGVGFWDLSRVSMSIPTLICDSIRAVPICTTRQKEDCIAWDSCNGDFCLKTAYLLACKSPPSTSTAAPPTWIWKVSTSPRICFFLWQCYHNSIPVRDTLASRGINVPTTCPRCLGPTESLLHVLRECPDSLSFWHDLKVPHTCLASFSLPLLDWLKVNCSSNCSYDGFLPWQSVFSFGIWNLWLRRNVFVFNSCSVIPDPVANTVAFASEMFCLMGKAPHVQLRVPTIVKWKPPDLGWAKLNTDGASLGNPGIAGGGGLIRDSDGSWVGGFARAIGYTTSVQAELRALKDGLLLAIDLGIPCLAIEMDSLVAVDFLNYKTTPNVFLSALVDDCRCLLQSFDCFTLHHIFREANGCADVLAKTGCTQSVDFISFTSAPAHVLQALAFDSSSYGIRERGGEKGCDHGSRAQQVFSSSTFDDFSDFGSERFAFTGCMRVFTIHAASLDKIASLVKNDVLTMEGLVREMEMYLTTTDNIIRARGILLLAEVLTCLGTKPLTNATLHSLIGFFTDRLADWKALRGALVGCLALMRRKSSAGVVTSTDAKAVAQSFLQNLQVQSLGQHDRKGDELIYGICEAIDSEKDPQCLMLTFHIVEVLVQLFPDPSGPSGPLASFAADLFEILSCYFPIHFTHPKGEDLDIKRDDLSRALMLAFSSTPVFEPFAIPLLLEKLSSSLQSAKLDSLKYLSSCTLKYGSERIAKHARAIWLSIKDALYNSLQEPTLSFTSESLDGLGFQENEIAKEALMLLQQVIMQNNVKGLQILATFPGDVSPISISEFENILITFMSIITENFKKTLLWRLALRALVNIGSFIDRYHESEKILSYMGVVVEKIILLVSLDDFTMPFPLKLEAISGIGTSGLNYMLNIVQGLEEAIFANLSEIYVCIVVDSSIW</sequence>
<comment type="similarity">
    <text evidence="2">Belongs to the MET18/MMS19 family.</text>
</comment>
<keyword evidence="1" id="KW-0862">Zinc</keyword>
<keyword evidence="1" id="KW-0479">Metal-binding</keyword>
<comment type="subcellular location">
    <subcellularLocation>
        <location evidence="2">Nucleus</location>
    </subcellularLocation>
</comment>
<dbReference type="Gene3D" id="3.30.420.10">
    <property type="entry name" value="Ribonuclease H-like superfamily/Ribonuclease H"/>
    <property type="match status" value="1"/>
</dbReference>
<comment type="function">
    <text evidence="2">Key component of the cytosolic iron-sulfur protein assembly (CIA) complex, a multiprotein complex that mediates the incorporation of iron-sulfur cluster into apoproteins specifically involved in DNA metabolism and genomic integrity. In the CIA complex, MMS19 acts as an adapter between early-acting CIA components and a subset of cellular target iron-sulfur proteins.</text>
</comment>
<feature type="domain" description="Reverse transcriptase" evidence="5">
    <location>
        <begin position="1154"/>
        <end position="1435"/>
    </location>
</feature>
<keyword evidence="2" id="KW-0227">DNA damage</keyword>
<evidence type="ECO:0000313" key="7">
    <source>
        <dbReference type="EMBL" id="SPD04069.1"/>
    </source>
</evidence>
<dbReference type="Pfam" id="PF13966">
    <property type="entry name" value="zf-RVT"/>
    <property type="match status" value="1"/>
</dbReference>
<dbReference type="EMBL" id="OIVN01002490">
    <property type="protein sequence ID" value="SPD04069.1"/>
    <property type="molecule type" value="Genomic_DNA"/>
</dbReference>
<dbReference type="SUPFAM" id="SSF48371">
    <property type="entry name" value="ARM repeat"/>
    <property type="match status" value="1"/>
</dbReference>
<keyword evidence="1" id="KW-0863">Zinc-finger</keyword>
<dbReference type="InterPro" id="IPR016024">
    <property type="entry name" value="ARM-type_fold"/>
</dbReference>
<gene>
    <name evidence="7" type="ORF">FSB_LOCUS31951</name>
</gene>
<feature type="compositionally biased region" description="Polar residues" evidence="3">
    <location>
        <begin position="428"/>
        <end position="443"/>
    </location>
</feature>
<dbReference type="Pfam" id="PF14500">
    <property type="entry name" value="MMS19_N"/>
    <property type="match status" value="2"/>
</dbReference>
<dbReference type="PANTHER" id="PTHR12891:SF0">
    <property type="entry name" value="MMS19 NUCLEOTIDE EXCISION REPAIR PROTEIN HOMOLOG"/>
    <property type="match status" value="1"/>
</dbReference>
<dbReference type="GO" id="GO:0006281">
    <property type="term" value="P:DNA repair"/>
    <property type="evidence" value="ECO:0007669"/>
    <property type="project" value="UniProtKB-UniRule"/>
</dbReference>
<dbReference type="InterPro" id="IPR039920">
    <property type="entry name" value="MMS19"/>
</dbReference>
<evidence type="ECO:0000259" key="4">
    <source>
        <dbReference type="PROSITE" id="PS50158"/>
    </source>
</evidence>
<dbReference type="Pfam" id="PF13456">
    <property type="entry name" value="RVT_3"/>
    <property type="match status" value="1"/>
</dbReference>
<feature type="domain" description="CCHC-type" evidence="4">
    <location>
        <begin position="280"/>
        <end position="295"/>
    </location>
</feature>
<dbReference type="InterPro" id="IPR036397">
    <property type="entry name" value="RNaseH_sf"/>
</dbReference>
<dbReference type="InterPro" id="IPR026960">
    <property type="entry name" value="RVT-Znf"/>
</dbReference>
<keyword evidence="2" id="KW-0234">DNA repair</keyword>
<dbReference type="SUPFAM" id="SSF56219">
    <property type="entry name" value="DNase I-like"/>
    <property type="match status" value="1"/>
</dbReference>
<accession>A0A2N9GXG2</accession>
<dbReference type="Gene3D" id="3.60.10.10">
    <property type="entry name" value="Endonuclease/exonuclease/phosphatase"/>
    <property type="match status" value="1"/>
</dbReference>
<dbReference type="CDD" id="cd06222">
    <property type="entry name" value="RNase_H_like"/>
    <property type="match status" value="1"/>
</dbReference>
<dbReference type="GO" id="GO:0016226">
    <property type="term" value="P:iron-sulfur cluster assembly"/>
    <property type="evidence" value="ECO:0007669"/>
    <property type="project" value="UniProtKB-UniRule"/>
</dbReference>
<dbReference type="GO" id="GO:0008270">
    <property type="term" value="F:zinc ion binding"/>
    <property type="evidence" value="ECO:0007669"/>
    <property type="project" value="UniProtKB-KW"/>
</dbReference>
<dbReference type="InterPro" id="IPR012337">
    <property type="entry name" value="RNaseH-like_sf"/>
</dbReference>
<dbReference type="Pfam" id="PF03372">
    <property type="entry name" value="Exo_endo_phos"/>
    <property type="match status" value="1"/>
</dbReference>
<feature type="domain" description="RNase H type-1" evidence="6">
    <location>
        <begin position="1882"/>
        <end position="2012"/>
    </location>
</feature>
<feature type="compositionally biased region" description="Polar residues" evidence="3">
    <location>
        <begin position="497"/>
        <end position="511"/>
    </location>
</feature>
<feature type="region of interest" description="Disordered" evidence="3">
    <location>
        <begin position="1"/>
        <end position="51"/>
    </location>
</feature>
<dbReference type="GO" id="GO:0003676">
    <property type="term" value="F:nucleic acid binding"/>
    <property type="evidence" value="ECO:0007669"/>
    <property type="project" value="InterPro"/>
</dbReference>
<feature type="region of interest" description="Disordered" evidence="3">
    <location>
        <begin position="358"/>
        <end position="527"/>
    </location>
</feature>
<dbReference type="InterPro" id="IPR002156">
    <property type="entry name" value="RNaseH_domain"/>
</dbReference>
<evidence type="ECO:0000259" key="6">
    <source>
        <dbReference type="PROSITE" id="PS50879"/>
    </source>
</evidence>
<reference evidence="7" key="1">
    <citation type="submission" date="2018-02" db="EMBL/GenBank/DDBJ databases">
        <authorList>
            <person name="Cohen D.B."/>
            <person name="Kent A.D."/>
        </authorList>
    </citation>
    <scope>NUCLEOTIDE SEQUENCE</scope>
</reference>
<organism evidence="7">
    <name type="scientific">Fagus sylvatica</name>
    <name type="common">Beechnut</name>
    <dbReference type="NCBI Taxonomy" id="28930"/>
    <lineage>
        <taxon>Eukaryota</taxon>
        <taxon>Viridiplantae</taxon>
        <taxon>Streptophyta</taxon>
        <taxon>Embryophyta</taxon>
        <taxon>Tracheophyta</taxon>
        <taxon>Spermatophyta</taxon>
        <taxon>Magnoliopsida</taxon>
        <taxon>eudicotyledons</taxon>
        <taxon>Gunneridae</taxon>
        <taxon>Pentapetalae</taxon>
        <taxon>rosids</taxon>
        <taxon>fabids</taxon>
        <taxon>Fagales</taxon>
        <taxon>Fagaceae</taxon>
        <taxon>Fagus</taxon>
    </lineage>
</organism>
<dbReference type="PROSITE" id="PS50158">
    <property type="entry name" value="ZF_CCHC"/>
    <property type="match status" value="1"/>
</dbReference>
<evidence type="ECO:0000256" key="1">
    <source>
        <dbReference type="PROSITE-ProRule" id="PRU00047"/>
    </source>
</evidence>
<dbReference type="InterPro" id="IPR001878">
    <property type="entry name" value="Znf_CCHC"/>
</dbReference>
<dbReference type="InterPro" id="IPR029240">
    <property type="entry name" value="MMS19_N"/>
</dbReference>